<evidence type="ECO:0000256" key="1">
    <source>
        <dbReference type="ARBA" id="ARBA00004196"/>
    </source>
</evidence>
<dbReference type="SUPFAM" id="SSF53822">
    <property type="entry name" value="Periplasmic binding protein-like I"/>
    <property type="match status" value="1"/>
</dbReference>
<feature type="domain" description="Periplasmic binding protein" evidence="5">
    <location>
        <begin position="64"/>
        <end position="322"/>
    </location>
</feature>
<evidence type="ECO:0000259" key="5">
    <source>
        <dbReference type="Pfam" id="PF13407"/>
    </source>
</evidence>
<dbReference type="Pfam" id="PF13407">
    <property type="entry name" value="Peripla_BP_4"/>
    <property type="match status" value="1"/>
</dbReference>
<evidence type="ECO:0000256" key="4">
    <source>
        <dbReference type="SAM" id="SignalP"/>
    </source>
</evidence>
<feature type="chain" id="PRO_5046211155" evidence="4">
    <location>
        <begin position="20"/>
        <end position="347"/>
    </location>
</feature>
<proteinExistence type="inferred from homology"/>
<sequence length="347" mass="36701">MKKTLAILMTICMLCSLLAGCTGKSDEGTDNAPDDAAAADQEETADADAALEKASDSSEKKKLAIVPKCLNNPYFVAMCDAGKAAGEALGYEVLINAGDAETEVDKQISIVEAFIEQGIDALILCPCDGAACVDVVNKAFEQGIPTFLVDTDAGEAADSCKNIAFAGTNNYEGGRTGAVWVGENVKSGKVVVLDGYAGNVSTTQRMQGFVDEIKNYPDIEVVAVEYANCEISKGMEVTENMLMAHPDLAGIFCCNDMMAIGAGQAVEAAGKREQIQICGFDGQPDAAQKIIEGTIDATIAQKPATMTKLCVEMADAYLNGQEIEETYIDTGCDTVTIENAKEYLTWH</sequence>
<dbReference type="CDD" id="cd01536">
    <property type="entry name" value="PBP1_ABC_sugar_binding-like"/>
    <property type="match status" value="1"/>
</dbReference>
<dbReference type="PROSITE" id="PS51257">
    <property type="entry name" value="PROKAR_LIPOPROTEIN"/>
    <property type="match status" value="1"/>
</dbReference>
<reference evidence="6" key="1">
    <citation type="journal article" date="2022" name="Cell">
        <title>Design, construction, and in vivo augmentation of a complex gut microbiome.</title>
        <authorList>
            <person name="Cheng A.G."/>
            <person name="Ho P.Y."/>
            <person name="Aranda-Diaz A."/>
            <person name="Jain S."/>
            <person name="Yu F.B."/>
            <person name="Meng X."/>
            <person name="Wang M."/>
            <person name="Iakiviak M."/>
            <person name="Nagashima K."/>
            <person name="Zhao A."/>
            <person name="Murugkar P."/>
            <person name="Patil A."/>
            <person name="Atabakhsh K."/>
            <person name="Weakley A."/>
            <person name="Yan J."/>
            <person name="Brumbaugh A.R."/>
            <person name="Higginbottom S."/>
            <person name="Dimas A."/>
            <person name="Shiver A.L."/>
            <person name="Deutschbauer A."/>
            <person name="Neff N."/>
            <person name="Sonnenburg J.L."/>
            <person name="Huang K.C."/>
            <person name="Fischbach M.A."/>
        </authorList>
    </citation>
    <scope>NUCLEOTIDE SEQUENCE</scope>
    <source>
        <strain evidence="6">DSM 19829</strain>
    </source>
</reference>
<dbReference type="PANTHER" id="PTHR46847:SF1">
    <property type="entry name" value="D-ALLOSE-BINDING PERIPLASMIC PROTEIN-RELATED"/>
    <property type="match status" value="1"/>
</dbReference>
<keyword evidence="7" id="KW-1185">Reference proteome</keyword>
<evidence type="ECO:0000313" key="6">
    <source>
        <dbReference type="EMBL" id="UWP59219.1"/>
    </source>
</evidence>
<dbReference type="EMBL" id="CP102290">
    <property type="protein sequence ID" value="UWP59219.1"/>
    <property type="molecule type" value="Genomic_DNA"/>
</dbReference>
<dbReference type="InterPro" id="IPR025997">
    <property type="entry name" value="SBP_2_dom"/>
</dbReference>
<gene>
    <name evidence="6" type="ORF">NQ502_17940</name>
</gene>
<comment type="subcellular location">
    <subcellularLocation>
        <location evidence="1">Cell envelope</location>
    </subcellularLocation>
</comment>
<keyword evidence="3 4" id="KW-0732">Signal</keyword>
<dbReference type="PANTHER" id="PTHR46847">
    <property type="entry name" value="D-ALLOSE-BINDING PERIPLASMIC PROTEIN-RELATED"/>
    <property type="match status" value="1"/>
</dbReference>
<feature type="signal peptide" evidence="4">
    <location>
        <begin position="1"/>
        <end position="19"/>
    </location>
</feature>
<dbReference type="Gene3D" id="3.40.50.2300">
    <property type="match status" value="2"/>
</dbReference>
<evidence type="ECO:0000256" key="3">
    <source>
        <dbReference type="ARBA" id="ARBA00022729"/>
    </source>
</evidence>
<evidence type="ECO:0000256" key="2">
    <source>
        <dbReference type="ARBA" id="ARBA00007639"/>
    </source>
</evidence>
<dbReference type="Proteomes" id="UP001060164">
    <property type="component" value="Chromosome"/>
</dbReference>
<dbReference type="InterPro" id="IPR028082">
    <property type="entry name" value="Peripla_BP_I"/>
</dbReference>
<comment type="similarity">
    <text evidence="2">Belongs to the bacterial solute-binding protein 2 family.</text>
</comment>
<dbReference type="RefSeq" id="WP_028528884.1">
    <property type="nucleotide sequence ID" value="NZ_CABLBR010000016.1"/>
</dbReference>
<name>A0ABY5VF37_9FIRM</name>
<organism evidence="6 7">
    <name type="scientific">Ruminococcus gauvreauii</name>
    <dbReference type="NCBI Taxonomy" id="438033"/>
    <lineage>
        <taxon>Bacteria</taxon>
        <taxon>Bacillati</taxon>
        <taxon>Bacillota</taxon>
        <taxon>Clostridia</taxon>
        <taxon>Eubacteriales</taxon>
        <taxon>Oscillospiraceae</taxon>
        <taxon>Ruminococcus</taxon>
    </lineage>
</organism>
<protein>
    <submittedName>
        <fullName evidence="6">Sugar ABC transporter substrate-binding protein</fullName>
    </submittedName>
</protein>
<evidence type="ECO:0000313" key="7">
    <source>
        <dbReference type="Proteomes" id="UP001060164"/>
    </source>
</evidence>
<accession>A0ABY5VF37</accession>